<accession>A0AAN5CM31</accession>
<feature type="domain" description="SRR1-like" evidence="1">
    <location>
        <begin position="78"/>
        <end position="242"/>
    </location>
</feature>
<protein>
    <recommendedName>
        <fullName evidence="1">SRR1-like domain-containing protein</fullName>
    </recommendedName>
</protein>
<feature type="non-terminal residue" evidence="2">
    <location>
        <position position="254"/>
    </location>
</feature>
<gene>
    <name evidence="2" type="ORF">PMAYCL1PPCAC_17020</name>
</gene>
<feature type="non-terminal residue" evidence="2">
    <location>
        <position position="1"/>
    </location>
</feature>
<evidence type="ECO:0000259" key="1">
    <source>
        <dbReference type="Pfam" id="PF07985"/>
    </source>
</evidence>
<proteinExistence type="predicted"/>
<name>A0AAN5CM31_9BILA</name>
<dbReference type="Proteomes" id="UP001328107">
    <property type="component" value="Unassembled WGS sequence"/>
</dbReference>
<evidence type="ECO:0000313" key="2">
    <source>
        <dbReference type="EMBL" id="GMR46825.1"/>
    </source>
</evidence>
<comment type="caution">
    <text evidence="2">The sequence shown here is derived from an EMBL/GenBank/DDBJ whole genome shotgun (WGS) entry which is preliminary data.</text>
</comment>
<dbReference type="InterPro" id="IPR012942">
    <property type="entry name" value="SRR1-like"/>
</dbReference>
<keyword evidence="3" id="KW-1185">Reference proteome</keyword>
<dbReference type="EMBL" id="BTRK01000004">
    <property type="protein sequence ID" value="GMR46825.1"/>
    <property type="molecule type" value="Genomic_DNA"/>
</dbReference>
<organism evidence="2 3">
    <name type="scientific">Pristionchus mayeri</name>
    <dbReference type="NCBI Taxonomy" id="1317129"/>
    <lineage>
        <taxon>Eukaryota</taxon>
        <taxon>Metazoa</taxon>
        <taxon>Ecdysozoa</taxon>
        <taxon>Nematoda</taxon>
        <taxon>Chromadorea</taxon>
        <taxon>Rhabditida</taxon>
        <taxon>Rhabditina</taxon>
        <taxon>Diplogasteromorpha</taxon>
        <taxon>Diplogasteroidea</taxon>
        <taxon>Neodiplogasteridae</taxon>
        <taxon>Pristionchus</taxon>
    </lineage>
</organism>
<dbReference type="Pfam" id="PF07985">
    <property type="entry name" value="SRR1"/>
    <property type="match status" value="1"/>
</dbReference>
<dbReference type="AlphaFoldDB" id="A0AAN5CM31"/>
<sequence length="254" mass="28499">RSFQMEDDGFTRVWRSKKQRTVGAANGTAGKPLKTAPCTTRVDGDEHDVETTMKRAVERMEKDQLLSAWMRREVDRALRGRPLAQVLILGNGNFDGPAEPGADQLALALGVAESFPSATIHFQDPQCSTVERAWLEGRGIVMREEKGMTPPPMDEEDACRLVFFIHNPHGLLEELLRSDWEWGGAARSVLVCNDYGGWTDEEFEEAVDGRMPATREVVRRARIRSLPSYSPLPFAFHQTALIYLSEDARLPDTV</sequence>
<evidence type="ECO:0000313" key="3">
    <source>
        <dbReference type="Proteomes" id="UP001328107"/>
    </source>
</evidence>
<reference evidence="3" key="1">
    <citation type="submission" date="2022-10" db="EMBL/GenBank/DDBJ databases">
        <title>Genome assembly of Pristionchus species.</title>
        <authorList>
            <person name="Yoshida K."/>
            <person name="Sommer R.J."/>
        </authorList>
    </citation>
    <scope>NUCLEOTIDE SEQUENCE [LARGE SCALE GENOMIC DNA]</scope>
    <source>
        <strain evidence="3">RS5460</strain>
    </source>
</reference>